<organism evidence="1 2">
    <name type="scientific">Paramarasmius palmivorus</name>
    <dbReference type="NCBI Taxonomy" id="297713"/>
    <lineage>
        <taxon>Eukaryota</taxon>
        <taxon>Fungi</taxon>
        <taxon>Dikarya</taxon>
        <taxon>Basidiomycota</taxon>
        <taxon>Agaricomycotina</taxon>
        <taxon>Agaricomycetes</taxon>
        <taxon>Agaricomycetidae</taxon>
        <taxon>Agaricales</taxon>
        <taxon>Marasmiineae</taxon>
        <taxon>Marasmiaceae</taxon>
        <taxon>Paramarasmius</taxon>
    </lineage>
</organism>
<evidence type="ECO:0000313" key="2">
    <source>
        <dbReference type="Proteomes" id="UP001383192"/>
    </source>
</evidence>
<accession>A0AAW0DGW5</accession>
<name>A0AAW0DGW5_9AGAR</name>
<dbReference type="AlphaFoldDB" id="A0AAW0DGW5"/>
<dbReference type="Gene3D" id="3.80.10.10">
    <property type="entry name" value="Ribonuclease Inhibitor"/>
    <property type="match status" value="1"/>
</dbReference>
<dbReference type="PANTHER" id="PTHR38926">
    <property type="entry name" value="F-BOX DOMAIN CONTAINING PROTEIN, EXPRESSED"/>
    <property type="match status" value="1"/>
</dbReference>
<dbReference type="Gene3D" id="1.20.1280.50">
    <property type="match status" value="1"/>
</dbReference>
<dbReference type="PANTHER" id="PTHR38926:SF5">
    <property type="entry name" value="F-BOX AND LEUCINE-RICH REPEAT PROTEIN 6"/>
    <property type="match status" value="1"/>
</dbReference>
<keyword evidence="2" id="KW-1185">Reference proteome</keyword>
<evidence type="ECO:0008006" key="3">
    <source>
        <dbReference type="Google" id="ProtNLM"/>
    </source>
</evidence>
<gene>
    <name evidence="1" type="ORF">VNI00_005937</name>
</gene>
<dbReference type="Proteomes" id="UP001383192">
    <property type="component" value="Unassembled WGS sequence"/>
</dbReference>
<evidence type="ECO:0000313" key="1">
    <source>
        <dbReference type="EMBL" id="KAK7049336.1"/>
    </source>
</evidence>
<reference evidence="1 2" key="1">
    <citation type="submission" date="2024-01" db="EMBL/GenBank/DDBJ databases">
        <title>A draft genome for a cacao thread blight-causing isolate of Paramarasmius palmivorus.</title>
        <authorList>
            <person name="Baruah I.K."/>
            <person name="Bukari Y."/>
            <person name="Amoako-Attah I."/>
            <person name="Meinhardt L.W."/>
            <person name="Bailey B.A."/>
            <person name="Cohen S.P."/>
        </authorList>
    </citation>
    <scope>NUCLEOTIDE SEQUENCE [LARGE SCALE GENOMIC DNA]</scope>
    <source>
        <strain evidence="1 2">GH-12</strain>
    </source>
</reference>
<proteinExistence type="predicted"/>
<sequence>MPTLKEQLEVVDEEIEKTRKHLLGLQSYHNSLLPICRLPDEVLALILKFCVTPTPGSQPAWIRVTHICRHWRRAALECPSMWDTPDFDHPRWAREMLSRAKAAPLRIHAAVNATRKGQQEVLQALQDMTRVSELHIPHRSQQMFSALIQPAPILHSLKLVNYQRPTKLELPENFLAVAPLVFEHYIYNVTTALRLEGLRLLHLNTGDRIPRTDSNFGGFLRALQSMQVLEALELFDFLPYGEPITHNANASTTLHKLRNVMVQGAPSGCVDLLNTITIPSSASVTIVTVVHRGSELIEVLPVLSRFAGIAEDQMNSVYLDLKQIRPHSEFVLKIFDRDLPDEPSYAPSRFMLRLRVLEPIFNHVPDNELNDAAKQVLAVLPLSRLQAVHFALRNGFSAEDFVQRLESLAQLHTIHVAGPCAVAFVEALCRHQGTSSQRPFSPLKARFDRPSAFVEGDTGVAFDRLLCELRQRSERGIAIHSIGIEHAANFDSDRYSRYAFLTSNMDEAPARQENYYSLEPKEKEPVYEVNIDSMANIEEQFRLLDEKIAQTKENLRSLHFQRNALIPICRLPSEILGLILTFCASDERLRRYGTTRLRMSWLWLTHVCQHWRAIALGCPAMWDTPDFSKPSLAREMLVRAKLAPLYIRATVRSDRVDRQEVLRDALRDMTRVAAIEIDTSLPLILDVLSRIIQPAPVLEKLCIYNERSTDRVILPDDFLAGNAPRLREVSLRYCMLHWGHMSKTLSGLRSLYLHGGESNRIPQSDLKAFLQAMQTMQLLQTLNIINVFPDGDSIVLDTITLSKLERVRVVDSINGCISLLNCIASPLAASIDIEGIVSQPGDCKKALAVLPRLFSIVQSRTQSCYICATDDQFEIKMFDQDLPRRPLFENSLFRFELSKRATNPVPLSGSEFYDFTKRFLELLPSLRVPAIYPILGSEFSAEDFSRYFGSLTELHTIAVQGSCAYAFIQAFHSSTSIHPPGDIPFSSLRNIVLKNMDYARCLDAGAWPAAGVRFVHALRHRLAQGKAIHCVNIRTCINFNIEQFDELKDVVRGVYRDGQSSNGDGKELEIDSSD</sequence>
<comment type="caution">
    <text evidence="1">The sequence shown here is derived from an EMBL/GenBank/DDBJ whole genome shotgun (WGS) entry which is preliminary data.</text>
</comment>
<dbReference type="SUPFAM" id="SSF52047">
    <property type="entry name" value="RNI-like"/>
    <property type="match status" value="1"/>
</dbReference>
<protein>
    <recommendedName>
        <fullName evidence="3">F-box domain-containing protein</fullName>
    </recommendedName>
</protein>
<dbReference type="EMBL" id="JAYKXP010000017">
    <property type="protein sequence ID" value="KAK7049336.1"/>
    <property type="molecule type" value="Genomic_DNA"/>
</dbReference>
<dbReference type="InterPro" id="IPR032675">
    <property type="entry name" value="LRR_dom_sf"/>
</dbReference>